<organism evidence="6 7">
    <name type="scientific">Microcystis aeruginosa BLCC-F158</name>
    <dbReference type="NCBI Taxonomy" id="2755316"/>
    <lineage>
        <taxon>Bacteria</taxon>
        <taxon>Bacillati</taxon>
        <taxon>Cyanobacteriota</taxon>
        <taxon>Cyanophyceae</taxon>
        <taxon>Oscillatoriophycideae</taxon>
        <taxon>Chroococcales</taxon>
        <taxon>Microcystaceae</taxon>
        <taxon>Microcystis</taxon>
    </lineage>
</organism>
<dbReference type="InterPro" id="IPR016035">
    <property type="entry name" value="Acyl_Trfase/lysoPLipase"/>
</dbReference>
<name>A0A841V1D7_MICAE</name>
<dbReference type="Pfam" id="PF01734">
    <property type="entry name" value="Patatin"/>
    <property type="match status" value="1"/>
</dbReference>
<dbReference type="PROSITE" id="PS51635">
    <property type="entry name" value="PNPLA"/>
    <property type="match status" value="1"/>
</dbReference>
<feature type="short sequence motif" description="GXGXXG" evidence="4">
    <location>
        <begin position="20"/>
        <end position="25"/>
    </location>
</feature>
<protein>
    <submittedName>
        <fullName evidence="6">Patatin-like phospholipase family protein</fullName>
    </submittedName>
</protein>
<reference evidence="6 7" key="1">
    <citation type="submission" date="2020-07" db="EMBL/GenBank/DDBJ databases">
        <title>Genomes of two Microcystis aeruginosa (Cyanobacteria) strains from Florida (USA) with disparate toxicogenic potential.</title>
        <authorList>
            <person name="Lefler F.W."/>
            <person name="Barbosa M."/>
            <person name="Berthold D.E."/>
            <person name="Laughinghouse H.D. IV."/>
        </authorList>
    </citation>
    <scope>NUCLEOTIDE SEQUENCE [LARGE SCALE GENOMIC DNA]</scope>
    <source>
        <strain evidence="6 7">BLCCF158</strain>
    </source>
</reference>
<dbReference type="SUPFAM" id="SSF52151">
    <property type="entry name" value="FabD/lysophospholipase-like"/>
    <property type="match status" value="1"/>
</dbReference>
<feature type="active site" description="Nucleophile" evidence="4">
    <location>
        <position position="62"/>
    </location>
</feature>
<dbReference type="PANTHER" id="PTHR24185:SF1">
    <property type="entry name" value="CALCIUM-INDEPENDENT PHOSPHOLIPASE A2-GAMMA"/>
    <property type="match status" value="1"/>
</dbReference>
<dbReference type="GO" id="GO:0016020">
    <property type="term" value="C:membrane"/>
    <property type="evidence" value="ECO:0007669"/>
    <property type="project" value="TreeGrafter"/>
</dbReference>
<feature type="active site" description="Proton acceptor" evidence="4">
    <location>
        <position position="205"/>
    </location>
</feature>
<dbReference type="GO" id="GO:0047499">
    <property type="term" value="F:calcium-independent phospholipase A2 activity"/>
    <property type="evidence" value="ECO:0007669"/>
    <property type="project" value="TreeGrafter"/>
</dbReference>
<dbReference type="PANTHER" id="PTHR24185">
    <property type="entry name" value="CALCIUM-INDEPENDENT PHOSPHOLIPASE A2-GAMMA"/>
    <property type="match status" value="1"/>
</dbReference>
<evidence type="ECO:0000256" key="1">
    <source>
        <dbReference type="ARBA" id="ARBA00022801"/>
    </source>
</evidence>
<dbReference type="EMBL" id="JACEGC010000128">
    <property type="protein sequence ID" value="MBC1197341.1"/>
    <property type="molecule type" value="Genomic_DNA"/>
</dbReference>
<evidence type="ECO:0000256" key="4">
    <source>
        <dbReference type="PROSITE-ProRule" id="PRU01161"/>
    </source>
</evidence>
<keyword evidence="1 4" id="KW-0378">Hydrolase</keyword>
<evidence type="ECO:0000256" key="2">
    <source>
        <dbReference type="ARBA" id="ARBA00022963"/>
    </source>
</evidence>
<keyword evidence="3 4" id="KW-0443">Lipid metabolism</keyword>
<sequence length="376" mass="41619">MSVQEILSKTGPRKLLALDGGGIRGIITIEVLAKIESLLQEKLGADDKFLLADYFDYIAGTSTGAIIASCLSWGMRVSEVREFYINQGENMFDSASLLKQFQYKFEDKNLAKELREKFQEKDGSVATLGSSLLKTLLLMVMRNATTDSPWPISNNPYARYNDPSRPDCNLQLPLWQLIRASTAAPTYFPPEVIEVEKGEPFVFVDGGITSFNNPAFQLFLMATTKPYKLNWPVGEDKMLLVSVGTGMTPSANKNLKPGEMNLLYNAGAIPSALMFAAQNQQDMLCRIFGKCLEGDIIDQEVGNMIDINAPGGEKLFTYMRYNADLSHEGLSALGLTQINPADVQKMDAVDKIEELQAVGKAIADQKVKKEHFVNFL</sequence>
<dbReference type="GO" id="GO:0019369">
    <property type="term" value="P:arachidonate metabolic process"/>
    <property type="evidence" value="ECO:0007669"/>
    <property type="project" value="TreeGrafter"/>
</dbReference>
<evidence type="ECO:0000259" key="5">
    <source>
        <dbReference type="PROSITE" id="PS51635"/>
    </source>
</evidence>
<comment type="caution">
    <text evidence="6">The sequence shown here is derived from an EMBL/GenBank/DDBJ whole genome shotgun (WGS) entry which is preliminary data.</text>
</comment>
<dbReference type="Gene3D" id="3.40.1090.10">
    <property type="entry name" value="Cytosolic phospholipase A2 catalytic domain"/>
    <property type="match status" value="1"/>
</dbReference>
<dbReference type="Proteomes" id="UP000525432">
    <property type="component" value="Unassembled WGS sequence"/>
</dbReference>
<feature type="short sequence motif" description="GXSXG" evidence="4">
    <location>
        <begin position="60"/>
        <end position="64"/>
    </location>
</feature>
<dbReference type="InterPro" id="IPR002641">
    <property type="entry name" value="PNPLA_dom"/>
</dbReference>
<evidence type="ECO:0000313" key="7">
    <source>
        <dbReference type="Proteomes" id="UP000525432"/>
    </source>
</evidence>
<proteinExistence type="predicted"/>
<dbReference type="AlphaFoldDB" id="A0A841V1D7"/>
<gene>
    <name evidence="6" type="ORF">H0901_19325</name>
</gene>
<dbReference type="RefSeq" id="WP_185240883.1">
    <property type="nucleotide sequence ID" value="NZ_JACEGC010000128.1"/>
</dbReference>
<feature type="domain" description="PNPLA" evidence="5">
    <location>
        <begin position="16"/>
        <end position="219"/>
    </location>
</feature>
<evidence type="ECO:0000256" key="3">
    <source>
        <dbReference type="ARBA" id="ARBA00023098"/>
    </source>
</evidence>
<evidence type="ECO:0000313" key="6">
    <source>
        <dbReference type="EMBL" id="MBC1197341.1"/>
    </source>
</evidence>
<keyword evidence="2 4" id="KW-0442">Lipid degradation</keyword>
<feature type="short sequence motif" description="DGA/G" evidence="4">
    <location>
        <begin position="205"/>
        <end position="207"/>
    </location>
</feature>
<dbReference type="GO" id="GO:0016042">
    <property type="term" value="P:lipid catabolic process"/>
    <property type="evidence" value="ECO:0007669"/>
    <property type="project" value="UniProtKB-UniRule"/>
</dbReference>
<accession>A0A841V1D7</accession>